<feature type="domain" description="F-box" evidence="1">
    <location>
        <begin position="42"/>
        <end position="90"/>
    </location>
</feature>
<dbReference type="SUPFAM" id="SSF52047">
    <property type="entry name" value="RNI-like"/>
    <property type="match status" value="1"/>
</dbReference>
<dbReference type="InterPro" id="IPR032675">
    <property type="entry name" value="LRR_dom_sf"/>
</dbReference>
<dbReference type="AlphaFoldDB" id="A0AAD6ZIE0"/>
<accession>A0AAD6ZIE0</accession>
<organism evidence="2 3">
    <name type="scientific">Mycena albidolilacea</name>
    <dbReference type="NCBI Taxonomy" id="1033008"/>
    <lineage>
        <taxon>Eukaryota</taxon>
        <taxon>Fungi</taxon>
        <taxon>Dikarya</taxon>
        <taxon>Basidiomycota</taxon>
        <taxon>Agaricomycotina</taxon>
        <taxon>Agaricomycetes</taxon>
        <taxon>Agaricomycetidae</taxon>
        <taxon>Agaricales</taxon>
        <taxon>Marasmiineae</taxon>
        <taxon>Mycenaceae</taxon>
        <taxon>Mycena</taxon>
    </lineage>
</organism>
<evidence type="ECO:0000313" key="2">
    <source>
        <dbReference type="EMBL" id="KAJ7323936.1"/>
    </source>
</evidence>
<proteinExistence type="predicted"/>
<evidence type="ECO:0000259" key="1">
    <source>
        <dbReference type="Pfam" id="PF12937"/>
    </source>
</evidence>
<dbReference type="InterPro" id="IPR001810">
    <property type="entry name" value="F-box_dom"/>
</dbReference>
<dbReference type="Pfam" id="PF12937">
    <property type="entry name" value="F-box-like"/>
    <property type="match status" value="1"/>
</dbReference>
<evidence type="ECO:0000313" key="3">
    <source>
        <dbReference type="Proteomes" id="UP001218218"/>
    </source>
</evidence>
<keyword evidence="3" id="KW-1185">Reference proteome</keyword>
<dbReference type="Proteomes" id="UP001218218">
    <property type="component" value="Unassembled WGS sequence"/>
</dbReference>
<name>A0AAD6ZIE0_9AGAR</name>
<gene>
    <name evidence="2" type="ORF">DFH08DRAFT_1085316</name>
</gene>
<dbReference type="SUPFAM" id="SSF81383">
    <property type="entry name" value="F-box domain"/>
    <property type="match status" value="1"/>
</dbReference>
<comment type="caution">
    <text evidence="2">The sequence shown here is derived from an EMBL/GenBank/DDBJ whole genome shotgun (WGS) entry which is preliminary data.</text>
</comment>
<dbReference type="Gene3D" id="3.80.10.10">
    <property type="entry name" value="Ribonuclease Inhibitor"/>
    <property type="match status" value="1"/>
</dbReference>
<dbReference type="Gene3D" id="1.20.1280.50">
    <property type="match status" value="1"/>
</dbReference>
<dbReference type="InterPro" id="IPR036047">
    <property type="entry name" value="F-box-like_dom_sf"/>
</dbReference>
<protein>
    <recommendedName>
        <fullName evidence="1">F-box domain-containing protein</fullName>
    </recommendedName>
</protein>
<reference evidence="2" key="1">
    <citation type="submission" date="2023-03" db="EMBL/GenBank/DDBJ databases">
        <title>Massive genome expansion in bonnet fungi (Mycena s.s.) driven by repeated elements and novel gene families across ecological guilds.</title>
        <authorList>
            <consortium name="Lawrence Berkeley National Laboratory"/>
            <person name="Harder C.B."/>
            <person name="Miyauchi S."/>
            <person name="Viragh M."/>
            <person name="Kuo A."/>
            <person name="Thoen E."/>
            <person name="Andreopoulos B."/>
            <person name="Lu D."/>
            <person name="Skrede I."/>
            <person name="Drula E."/>
            <person name="Henrissat B."/>
            <person name="Morin E."/>
            <person name="Kohler A."/>
            <person name="Barry K."/>
            <person name="LaButti K."/>
            <person name="Morin E."/>
            <person name="Salamov A."/>
            <person name="Lipzen A."/>
            <person name="Mereny Z."/>
            <person name="Hegedus B."/>
            <person name="Baldrian P."/>
            <person name="Stursova M."/>
            <person name="Weitz H."/>
            <person name="Taylor A."/>
            <person name="Grigoriev I.V."/>
            <person name="Nagy L.G."/>
            <person name="Martin F."/>
            <person name="Kauserud H."/>
        </authorList>
    </citation>
    <scope>NUCLEOTIDE SEQUENCE</scope>
    <source>
        <strain evidence="2">CBHHK002</strain>
    </source>
</reference>
<sequence>MKSLWEANAAIRSAIDQKIIALYDQIADMKEERNLVVPASIVPNEVLARIFGMAVETSDLCQQMLQLMLVCRRWYRVAVASPELWGDIHFWGAPSDRRLEAQLRLSGAVPLTICIGSLNTLAAANPVLAHATRLTSLTLNGISESISDFTQKMIPHHFPCLKALSLDSRNPDGADVYATLPLELLDGHLPNLEELSLVRIDAPFRSLPPLQSVCLRGGKNSPSRLSLALVLDCLQASPALHTLFLDMIILPPAQEGTRSVRLPHLTTLYLHEDVDKCTAVLNQLEFPATARLLLYPLGIEDNEDMDDLIIPIRKHLRKPGAPTPTQLFLEGPAPYDPEDSIFFTICVYGDSDSEALFSVNTHPAGSSARRRILETLLTALRAEDIAEIHIEAVLSPRSWKRMLPRLPAVRFVRICADRPGTQFLGSLLGSDDQLVTLRRISVRMRIYFKDEGERDAVTAAFMDALEHVLRAYHERGQPVEQLIFRDRYGKSQLVENKSKEWGDAGLVGEVLGAKTPTWADVATGFLD</sequence>
<dbReference type="EMBL" id="JARIHO010000045">
    <property type="protein sequence ID" value="KAJ7323936.1"/>
    <property type="molecule type" value="Genomic_DNA"/>
</dbReference>